<dbReference type="InterPro" id="IPR036890">
    <property type="entry name" value="HATPase_C_sf"/>
</dbReference>
<accession>A0A4V2XN96</accession>
<dbReference type="AlphaFoldDB" id="A0A4V2XN96"/>
<evidence type="ECO:0008006" key="3">
    <source>
        <dbReference type="Google" id="ProtNLM"/>
    </source>
</evidence>
<comment type="caution">
    <text evidence="1">The sequence shown here is derived from an EMBL/GenBank/DDBJ whole genome shotgun (WGS) entry which is preliminary data.</text>
</comment>
<proteinExistence type="predicted"/>
<name>A0A4V2XN96_9ACTN</name>
<organism evidence="1 2">
    <name type="scientific">Actinomadura bangladeshensis</name>
    <dbReference type="NCBI Taxonomy" id="453573"/>
    <lineage>
        <taxon>Bacteria</taxon>
        <taxon>Bacillati</taxon>
        <taxon>Actinomycetota</taxon>
        <taxon>Actinomycetes</taxon>
        <taxon>Streptosporangiales</taxon>
        <taxon>Thermomonosporaceae</taxon>
        <taxon>Actinomadura</taxon>
    </lineage>
</organism>
<dbReference type="Gene3D" id="3.30.565.10">
    <property type="entry name" value="Histidine kinase-like ATPase, C-terminal domain"/>
    <property type="match status" value="1"/>
</dbReference>
<dbReference type="Proteomes" id="UP000295431">
    <property type="component" value="Unassembled WGS sequence"/>
</dbReference>
<keyword evidence="2" id="KW-1185">Reference proteome</keyword>
<evidence type="ECO:0000313" key="1">
    <source>
        <dbReference type="EMBL" id="TDC17316.1"/>
    </source>
</evidence>
<sequence length="65" mass="6830">MSAVIKGTSAGPAALRRSLLATPDAVQQGRLIVESQALQWRLPQSTVDDAVLVASELLTNSVRAT</sequence>
<dbReference type="EMBL" id="SMJW01000035">
    <property type="protein sequence ID" value="TDC17316.1"/>
    <property type="molecule type" value="Genomic_DNA"/>
</dbReference>
<dbReference type="OrthoDB" id="3472182at2"/>
<dbReference type="RefSeq" id="WP_131938692.1">
    <property type="nucleotide sequence ID" value="NZ_BAAAMX010000005.1"/>
</dbReference>
<protein>
    <recommendedName>
        <fullName evidence="3">ATP-binding protein</fullName>
    </recommendedName>
</protein>
<gene>
    <name evidence="1" type="ORF">E1284_09745</name>
</gene>
<reference evidence="1 2" key="1">
    <citation type="submission" date="2019-03" db="EMBL/GenBank/DDBJ databases">
        <title>Draft genome sequences of novel Actinobacteria.</title>
        <authorList>
            <person name="Sahin N."/>
            <person name="Ay H."/>
            <person name="Saygin H."/>
        </authorList>
    </citation>
    <scope>NUCLEOTIDE SEQUENCE [LARGE SCALE GENOMIC DNA]</scope>
    <source>
        <strain evidence="1 2">DSM 45347</strain>
    </source>
</reference>
<evidence type="ECO:0000313" key="2">
    <source>
        <dbReference type="Proteomes" id="UP000295431"/>
    </source>
</evidence>